<dbReference type="PROSITE" id="PS51257">
    <property type="entry name" value="PROKAR_LIPOPROTEIN"/>
    <property type="match status" value="1"/>
</dbReference>
<dbReference type="AlphaFoldDB" id="A0A1I6QQF7"/>
<evidence type="ECO:0000313" key="4">
    <source>
        <dbReference type="Proteomes" id="UP000198785"/>
    </source>
</evidence>
<keyword evidence="3" id="KW-0121">Carboxypeptidase</keyword>
<dbReference type="STRING" id="683125.SAMN05660206_102470"/>
<gene>
    <name evidence="3" type="ORF">SAMN05660206_102470</name>
</gene>
<accession>A0A1I6QQF7</accession>
<dbReference type="RefSeq" id="WP_244525818.1">
    <property type="nucleotide sequence ID" value="NZ_FOZZ01000002.1"/>
</dbReference>
<dbReference type="GO" id="GO:0006508">
    <property type="term" value="P:proteolysis"/>
    <property type="evidence" value="ECO:0007669"/>
    <property type="project" value="InterPro"/>
</dbReference>
<protein>
    <submittedName>
        <fullName evidence="3">Zinc carboxypeptidase</fullName>
    </submittedName>
</protein>
<comment type="similarity">
    <text evidence="1">Belongs to the peptidase M14 family.</text>
</comment>
<dbReference type="Gene3D" id="3.40.630.10">
    <property type="entry name" value="Zn peptidases"/>
    <property type="match status" value="1"/>
</dbReference>
<dbReference type="GO" id="GO:0004181">
    <property type="term" value="F:metallocarboxypeptidase activity"/>
    <property type="evidence" value="ECO:0007669"/>
    <property type="project" value="InterPro"/>
</dbReference>
<dbReference type="PROSITE" id="PS52035">
    <property type="entry name" value="PEPTIDASE_M14"/>
    <property type="match status" value="1"/>
</dbReference>
<comment type="caution">
    <text evidence="1">Lacks conserved residue(s) required for the propagation of feature annotation.</text>
</comment>
<dbReference type="GO" id="GO:0008270">
    <property type="term" value="F:zinc ion binding"/>
    <property type="evidence" value="ECO:0007669"/>
    <property type="project" value="InterPro"/>
</dbReference>
<dbReference type="InterPro" id="IPR000834">
    <property type="entry name" value="Peptidase_M14"/>
</dbReference>
<sequence length="499" mass="56779">MMKHTFYFLILFTVLQSCQGLSQQQQDYSDAMTLDSSQYNTLHTTYKETALFHRRFKHQDVDSLVQSHRERGTLSVEEVGKSAENRSIYKLQYGKGDKVVMLWSQMHGDEPTATMALFDLFNFLESKDDGFDEVRTLLQDKLTLHFIPMLNPDGAERYARRNAQYIDLNRDARKGQTVEGGLLRKLGQSIKPSYGFNLHDQNIYYNVPGTKNPVTISLLAPAYNEGREVNEVRKGAMQIIVGINNLLQQYIPDAVAKYDDTYSPRGFGDNFQSWGASTVLIESGGLKGDPEKQEIRKLNFAIILNALIEIAQDSYRKYDAKGYDEIPFNASQMHDVVIRNIEIGTADIPLKTDIALRRGEITVGNDYFVRGRIEDIGDLEDSYGYDDVDAEGLRFIQGKTYEKTFESVEQLDRKQIWDLLRQGYIAVRVQSNKGPERLHDLPIVAFTQQSFIATPQITISGTSNFFVGNGETLRYAVVNGYLIDLNEEPPTGIYKNRVN</sequence>
<keyword evidence="3" id="KW-0378">Hydrolase</keyword>
<evidence type="ECO:0000256" key="1">
    <source>
        <dbReference type="PROSITE-ProRule" id="PRU01379"/>
    </source>
</evidence>
<dbReference type="SUPFAM" id="SSF53187">
    <property type="entry name" value="Zn-dependent exopeptidases"/>
    <property type="match status" value="1"/>
</dbReference>
<evidence type="ECO:0000313" key="3">
    <source>
        <dbReference type="EMBL" id="SFS54548.1"/>
    </source>
</evidence>
<dbReference type="Pfam" id="PF00246">
    <property type="entry name" value="Peptidase_M14"/>
    <property type="match status" value="1"/>
</dbReference>
<feature type="domain" description="Peptidase M14" evidence="2">
    <location>
        <begin position="38"/>
        <end position="306"/>
    </location>
</feature>
<organism evidence="3 4">
    <name type="scientific">Sphingobacterium wenxiniae</name>
    <dbReference type="NCBI Taxonomy" id="683125"/>
    <lineage>
        <taxon>Bacteria</taxon>
        <taxon>Pseudomonadati</taxon>
        <taxon>Bacteroidota</taxon>
        <taxon>Sphingobacteriia</taxon>
        <taxon>Sphingobacteriales</taxon>
        <taxon>Sphingobacteriaceae</taxon>
        <taxon>Sphingobacterium</taxon>
    </lineage>
</organism>
<evidence type="ECO:0000259" key="2">
    <source>
        <dbReference type="PROSITE" id="PS52035"/>
    </source>
</evidence>
<dbReference type="Proteomes" id="UP000198785">
    <property type="component" value="Unassembled WGS sequence"/>
</dbReference>
<keyword evidence="3" id="KW-0645">Protease</keyword>
<dbReference type="SMART" id="SM00631">
    <property type="entry name" value="Zn_pept"/>
    <property type="match status" value="1"/>
</dbReference>
<proteinExistence type="inferred from homology"/>
<dbReference type="EMBL" id="FOZZ01000002">
    <property type="protein sequence ID" value="SFS54548.1"/>
    <property type="molecule type" value="Genomic_DNA"/>
</dbReference>
<reference evidence="3 4" key="1">
    <citation type="submission" date="2016-10" db="EMBL/GenBank/DDBJ databases">
        <authorList>
            <person name="de Groot N.N."/>
        </authorList>
    </citation>
    <scope>NUCLEOTIDE SEQUENCE [LARGE SCALE GENOMIC DNA]</scope>
    <source>
        <strain evidence="3 4">DSM 22789</strain>
    </source>
</reference>
<keyword evidence="4" id="KW-1185">Reference proteome</keyword>
<name>A0A1I6QQF7_9SPHI</name>